<dbReference type="KEGG" id="llu:AKJ09_06038"/>
<dbReference type="SUPFAM" id="SSF47781">
    <property type="entry name" value="RuvA domain 2-like"/>
    <property type="match status" value="1"/>
</dbReference>
<evidence type="ECO:0000256" key="2">
    <source>
        <dbReference type="SAM" id="SignalP"/>
    </source>
</evidence>
<keyword evidence="2" id="KW-0732">Signal</keyword>
<name>A0A0K1Q1X5_9BACT</name>
<evidence type="ECO:0000259" key="3">
    <source>
        <dbReference type="SMART" id="SM00278"/>
    </source>
</evidence>
<evidence type="ECO:0000313" key="5">
    <source>
        <dbReference type="Proteomes" id="UP000064967"/>
    </source>
</evidence>
<dbReference type="InterPro" id="IPR051675">
    <property type="entry name" value="Endo/Exo/Phosphatase_dom_1"/>
</dbReference>
<feature type="signal peptide" evidence="2">
    <location>
        <begin position="1"/>
        <end position="30"/>
    </location>
</feature>
<dbReference type="PANTHER" id="PTHR21180">
    <property type="entry name" value="ENDONUCLEASE/EXONUCLEASE/PHOSPHATASE FAMILY DOMAIN-CONTAINING PROTEIN 1"/>
    <property type="match status" value="1"/>
</dbReference>
<dbReference type="InterPro" id="IPR010994">
    <property type="entry name" value="RuvA_2-like"/>
</dbReference>
<feature type="region of interest" description="Disordered" evidence="1">
    <location>
        <begin position="39"/>
        <end position="100"/>
    </location>
</feature>
<dbReference type="STRING" id="1391654.AKJ09_06038"/>
<accession>A0A0K1Q1X5</accession>
<dbReference type="AlphaFoldDB" id="A0A0K1Q1X5"/>
<feature type="compositionally biased region" description="Low complexity" evidence="1">
    <location>
        <begin position="39"/>
        <end position="59"/>
    </location>
</feature>
<organism evidence="4 5">
    <name type="scientific">Labilithrix luteola</name>
    <dbReference type="NCBI Taxonomy" id="1391654"/>
    <lineage>
        <taxon>Bacteria</taxon>
        <taxon>Pseudomonadati</taxon>
        <taxon>Myxococcota</taxon>
        <taxon>Polyangia</taxon>
        <taxon>Polyangiales</taxon>
        <taxon>Labilitrichaceae</taxon>
        <taxon>Labilithrix</taxon>
    </lineage>
</organism>
<gene>
    <name evidence="4" type="ORF">AKJ09_06038</name>
</gene>
<dbReference type="Gene3D" id="1.10.150.320">
    <property type="entry name" value="Photosystem II 12 kDa extrinsic protein"/>
    <property type="match status" value="1"/>
</dbReference>
<dbReference type="PATRIC" id="fig|1391654.3.peg.6127"/>
<proteinExistence type="predicted"/>
<dbReference type="EMBL" id="CP012333">
    <property type="protein sequence ID" value="AKU99374.1"/>
    <property type="molecule type" value="Genomic_DNA"/>
</dbReference>
<feature type="compositionally biased region" description="Pro residues" evidence="1">
    <location>
        <begin position="60"/>
        <end position="75"/>
    </location>
</feature>
<evidence type="ECO:0000256" key="1">
    <source>
        <dbReference type="SAM" id="MobiDB-lite"/>
    </source>
</evidence>
<dbReference type="GO" id="GO:0003677">
    <property type="term" value="F:DNA binding"/>
    <property type="evidence" value="ECO:0007669"/>
    <property type="project" value="InterPro"/>
</dbReference>
<dbReference type="GO" id="GO:0006281">
    <property type="term" value="P:DNA repair"/>
    <property type="evidence" value="ECO:0007669"/>
    <property type="project" value="InterPro"/>
</dbReference>
<feature type="chain" id="PRO_5005466441" evidence="2">
    <location>
        <begin position="31"/>
        <end position="180"/>
    </location>
</feature>
<dbReference type="InterPro" id="IPR004509">
    <property type="entry name" value="Competence_ComEA_HhH"/>
</dbReference>
<dbReference type="NCBIfam" id="TIGR00426">
    <property type="entry name" value="competence protein ComEA helix-hairpin-helix repeat region"/>
    <property type="match status" value="1"/>
</dbReference>
<dbReference type="SMART" id="SM00278">
    <property type="entry name" value="HhH1"/>
    <property type="match status" value="2"/>
</dbReference>
<sequence>MILRASGIGAALLVLAWIGRSATASLPANASASATASATASAPATPSAYLGASESAGGPAPAPASSPAPPPPPAPDVGDGGVGEAVAGSRRRASPNDPVYLNTASEEDLRRLPGVGAKRAEAILALRRRVGRFQRLEDLMRVKGIGRAAIRKWRPLVRLEGAASSAPTPMTPTMTDGGSA</sequence>
<reference evidence="4 5" key="1">
    <citation type="submission" date="2015-08" db="EMBL/GenBank/DDBJ databases">
        <authorList>
            <person name="Babu N.S."/>
            <person name="Beckwith C.J."/>
            <person name="Beseler K.G."/>
            <person name="Brison A."/>
            <person name="Carone J.V."/>
            <person name="Caskin T.P."/>
            <person name="Diamond M."/>
            <person name="Durham M.E."/>
            <person name="Foxe J.M."/>
            <person name="Go M."/>
            <person name="Henderson B.A."/>
            <person name="Jones I.B."/>
            <person name="McGettigan J.A."/>
            <person name="Micheletti S.J."/>
            <person name="Nasrallah M.E."/>
            <person name="Ortiz D."/>
            <person name="Piller C.R."/>
            <person name="Privatt S.R."/>
            <person name="Schneider S.L."/>
            <person name="Sharp S."/>
            <person name="Smith T.C."/>
            <person name="Stanton J.D."/>
            <person name="Ullery H.E."/>
            <person name="Wilson R.J."/>
            <person name="Serrano M.G."/>
            <person name="Buck G."/>
            <person name="Lee V."/>
            <person name="Wang Y."/>
            <person name="Carvalho R."/>
            <person name="Voegtly L."/>
            <person name="Shi R."/>
            <person name="Duckworth R."/>
            <person name="Johnson A."/>
            <person name="Loviza R."/>
            <person name="Walstead R."/>
            <person name="Shah Z."/>
            <person name="Kiflezghi M."/>
            <person name="Wade K."/>
            <person name="Ball S.L."/>
            <person name="Bradley K.W."/>
            <person name="Asai D.J."/>
            <person name="Bowman C.A."/>
            <person name="Russell D.A."/>
            <person name="Pope W.H."/>
            <person name="Jacobs-Sera D."/>
            <person name="Hendrix R.W."/>
            <person name="Hatfull G.F."/>
        </authorList>
    </citation>
    <scope>NUCLEOTIDE SEQUENCE [LARGE SCALE GENOMIC DNA]</scope>
    <source>
        <strain evidence="4 5">DSM 27648</strain>
    </source>
</reference>
<keyword evidence="5" id="KW-1185">Reference proteome</keyword>
<dbReference type="InterPro" id="IPR003583">
    <property type="entry name" value="Hlx-hairpin-Hlx_DNA-bd_motif"/>
</dbReference>
<dbReference type="PANTHER" id="PTHR21180:SF32">
    <property type="entry name" value="ENDONUCLEASE_EXONUCLEASE_PHOSPHATASE FAMILY DOMAIN-CONTAINING PROTEIN 1"/>
    <property type="match status" value="1"/>
</dbReference>
<protein>
    <submittedName>
        <fullName evidence="4">Competence protein ComEA helix-hairpin-helix repeat protein</fullName>
    </submittedName>
</protein>
<evidence type="ECO:0000313" key="4">
    <source>
        <dbReference type="EMBL" id="AKU99374.1"/>
    </source>
</evidence>
<dbReference type="Pfam" id="PF12836">
    <property type="entry name" value="HHH_3"/>
    <property type="match status" value="1"/>
</dbReference>
<dbReference type="Proteomes" id="UP000064967">
    <property type="component" value="Chromosome"/>
</dbReference>
<feature type="domain" description="Helix-hairpin-helix DNA-binding motif class 1" evidence="3">
    <location>
        <begin position="107"/>
        <end position="126"/>
    </location>
</feature>
<feature type="domain" description="Helix-hairpin-helix DNA-binding motif class 1" evidence="3">
    <location>
        <begin position="137"/>
        <end position="153"/>
    </location>
</feature>